<name>C8W096_DESAS</name>
<dbReference type="GO" id="GO:0005524">
    <property type="term" value="F:ATP binding"/>
    <property type="evidence" value="ECO:0007669"/>
    <property type="project" value="UniProtKB-KW"/>
</dbReference>
<dbReference type="PIRSF" id="PIRSF001589">
    <property type="entry name" value="Asn_synthetase_glu-h"/>
    <property type="match status" value="1"/>
</dbReference>
<comment type="similarity">
    <text evidence="2">Belongs to the asparagine synthetase family.</text>
</comment>
<dbReference type="KEGG" id="dae:Dtox_2340"/>
<reference evidence="12 13" key="1">
    <citation type="journal article" date="2009" name="Stand. Genomic Sci.">
        <title>Complete genome sequence of Desulfotomaculum acetoxidans type strain (5575).</title>
        <authorList>
            <person name="Spring S."/>
            <person name="Lapidus A."/>
            <person name="Schroder M."/>
            <person name="Gleim D."/>
            <person name="Sims D."/>
            <person name="Meincke L."/>
            <person name="Glavina Del Rio T."/>
            <person name="Tice H."/>
            <person name="Copeland A."/>
            <person name="Cheng J.F."/>
            <person name="Lucas S."/>
            <person name="Chen F."/>
            <person name="Nolan M."/>
            <person name="Bruce D."/>
            <person name="Goodwin L."/>
            <person name="Pitluck S."/>
            <person name="Ivanova N."/>
            <person name="Mavromatis K."/>
            <person name="Mikhailova N."/>
            <person name="Pati A."/>
            <person name="Chen A."/>
            <person name="Palaniappan K."/>
            <person name="Land M."/>
            <person name="Hauser L."/>
            <person name="Chang Y.J."/>
            <person name="Jeffries C.D."/>
            <person name="Chain P."/>
            <person name="Saunders E."/>
            <person name="Brettin T."/>
            <person name="Detter J.C."/>
            <person name="Goker M."/>
            <person name="Bristow J."/>
            <person name="Eisen J.A."/>
            <person name="Markowitz V."/>
            <person name="Hugenholtz P."/>
            <person name="Kyrpides N.C."/>
            <person name="Klenk H.P."/>
            <person name="Han C."/>
        </authorList>
    </citation>
    <scope>NUCLEOTIDE SEQUENCE [LARGE SCALE GENOMIC DNA]</scope>
    <source>
        <strain evidence="13">ATCC 49208 / DSM 771 / VKM B-1644</strain>
    </source>
</reference>
<dbReference type="Proteomes" id="UP000002217">
    <property type="component" value="Chromosome"/>
</dbReference>
<organism evidence="12 13">
    <name type="scientific">Desulfofarcimen acetoxidans (strain ATCC 49208 / DSM 771 / KCTC 5769 / VKM B-1644 / 5575)</name>
    <name type="common">Desulfotomaculum acetoxidans</name>
    <dbReference type="NCBI Taxonomy" id="485916"/>
    <lineage>
        <taxon>Bacteria</taxon>
        <taxon>Bacillati</taxon>
        <taxon>Bacillota</taxon>
        <taxon>Clostridia</taxon>
        <taxon>Eubacteriales</taxon>
        <taxon>Peptococcaceae</taxon>
        <taxon>Desulfofarcimen</taxon>
    </lineage>
</organism>
<dbReference type="eggNOG" id="COG0367">
    <property type="taxonomic scope" value="Bacteria"/>
</dbReference>
<dbReference type="EC" id="6.3.5.4" evidence="3"/>
<dbReference type="Gene3D" id="3.60.20.10">
    <property type="entry name" value="Glutamine Phosphoribosylpyrophosphate, subunit 1, domain 1"/>
    <property type="match status" value="1"/>
</dbReference>
<dbReference type="InterPro" id="IPR033738">
    <property type="entry name" value="AsnB_N"/>
</dbReference>
<dbReference type="RefSeq" id="WP_015757852.1">
    <property type="nucleotide sequence ID" value="NC_013216.1"/>
</dbReference>
<evidence type="ECO:0000313" key="13">
    <source>
        <dbReference type="Proteomes" id="UP000002217"/>
    </source>
</evidence>
<comment type="catalytic activity">
    <reaction evidence="8">
        <text>L-aspartate + L-glutamine + ATP + H2O = L-asparagine + L-glutamate + AMP + diphosphate + H(+)</text>
        <dbReference type="Rhea" id="RHEA:12228"/>
        <dbReference type="ChEBI" id="CHEBI:15377"/>
        <dbReference type="ChEBI" id="CHEBI:15378"/>
        <dbReference type="ChEBI" id="CHEBI:29985"/>
        <dbReference type="ChEBI" id="CHEBI:29991"/>
        <dbReference type="ChEBI" id="CHEBI:30616"/>
        <dbReference type="ChEBI" id="CHEBI:33019"/>
        <dbReference type="ChEBI" id="CHEBI:58048"/>
        <dbReference type="ChEBI" id="CHEBI:58359"/>
        <dbReference type="ChEBI" id="CHEBI:456215"/>
        <dbReference type="EC" id="6.3.5.4"/>
    </reaction>
</comment>
<evidence type="ECO:0000256" key="7">
    <source>
        <dbReference type="ARBA" id="ARBA00022962"/>
    </source>
</evidence>
<keyword evidence="4 9" id="KW-0547">Nucleotide-binding</keyword>
<evidence type="ECO:0000256" key="3">
    <source>
        <dbReference type="ARBA" id="ARBA00012737"/>
    </source>
</evidence>
<evidence type="ECO:0000256" key="2">
    <source>
        <dbReference type="ARBA" id="ARBA00005752"/>
    </source>
</evidence>
<evidence type="ECO:0000256" key="1">
    <source>
        <dbReference type="ARBA" id="ARBA00005187"/>
    </source>
</evidence>
<keyword evidence="5 9" id="KW-0067">ATP-binding</keyword>
<evidence type="ECO:0000259" key="11">
    <source>
        <dbReference type="Pfam" id="PF13537"/>
    </source>
</evidence>
<dbReference type="InterPro" id="IPR051786">
    <property type="entry name" value="ASN_synthetase/amidase"/>
</dbReference>
<protein>
    <recommendedName>
        <fullName evidence="3">asparagine synthase (glutamine-hydrolyzing)</fullName>
        <ecNumber evidence="3">6.3.5.4</ecNumber>
    </recommendedName>
</protein>
<dbReference type="SUPFAM" id="SSF56235">
    <property type="entry name" value="N-terminal nucleophile aminohydrolases (Ntn hydrolases)"/>
    <property type="match status" value="1"/>
</dbReference>
<evidence type="ECO:0000313" key="12">
    <source>
        <dbReference type="EMBL" id="ACV63151.1"/>
    </source>
</evidence>
<keyword evidence="6" id="KW-0061">Asparagine biosynthesis</keyword>
<dbReference type="SUPFAM" id="SSF52402">
    <property type="entry name" value="Adenine nucleotide alpha hydrolases-like"/>
    <property type="match status" value="1"/>
</dbReference>
<keyword evidence="7" id="KW-0315">Glutamine amidotransferase</keyword>
<feature type="binding site" evidence="9">
    <location>
        <position position="296"/>
    </location>
    <ligand>
        <name>ATP</name>
        <dbReference type="ChEBI" id="CHEBI:30616"/>
    </ligand>
</feature>
<dbReference type="InterPro" id="IPR006426">
    <property type="entry name" value="Asn_synth_AEB"/>
</dbReference>
<keyword evidence="6" id="KW-0028">Amino-acid biosynthesis</keyword>
<dbReference type="GO" id="GO:0006529">
    <property type="term" value="P:asparagine biosynthetic process"/>
    <property type="evidence" value="ECO:0007669"/>
    <property type="project" value="UniProtKB-KW"/>
</dbReference>
<evidence type="ECO:0000256" key="4">
    <source>
        <dbReference type="ARBA" id="ARBA00022741"/>
    </source>
</evidence>
<dbReference type="EMBL" id="CP001720">
    <property type="protein sequence ID" value="ACV63151.1"/>
    <property type="molecule type" value="Genomic_DNA"/>
</dbReference>
<evidence type="ECO:0000256" key="6">
    <source>
        <dbReference type="ARBA" id="ARBA00022888"/>
    </source>
</evidence>
<dbReference type="OrthoDB" id="9763290at2"/>
<dbReference type="CDD" id="cd00712">
    <property type="entry name" value="AsnB"/>
    <property type="match status" value="1"/>
</dbReference>
<dbReference type="GO" id="GO:0004066">
    <property type="term" value="F:asparagine synthase (glutamine-hydrolyzing) activity"/>
    <property type="evidence" value="ECO:0007669"/>
    <property type="project" value="UniProtKB-EC"/>
</dbReference>
<dbReference type="STRING" id="485916.Dtox_2340"/>
<keyword evidence="13" id="KW-1185">Reference proteome</keyword>
<dbReference type="PANTHER" id="PTHR43284:SF1">
    <property type="entry name" value="ASPARAGINE SYNTHETASE"/>
    <property type="match status" value="1"/>
</dbReference>
<sequence>MGSICGIYNLNGNNINPEISASMMNELGIYKSDYTDTWNAGQVFLGCCVQFITPESVYEKLPYQDKVSNITIAADAIIDNRAELFAKLGIGKCNQEITDSFLILKAYQKWGKACLAHLMGDFAFAVWDGKTGELFCAVDHTGNRTFYYYISPKQFAFSTLIKPLFSTGEKEKKYSDQWICDYLSLPAVIHQLDAELTIYKDILLLPAAHALTVSKQGISKEVYWQVEKQKELKLKSDQEYAEAFRHVLKQAINCRIRSIKPVGIMLSGGLDSTSIACLAAQELGKTGKSLQAFSSIPMEGYRNKLSSGKIADETPYIEAVREYSGNLDVTYCRCDGKNSLSDTDRFFLIFEQPYKILENLFWIDGILSRAGEINTGIMLTGGMGNTTISYGIFRQCIISLMRSGKWIRLVKEIRSYSDLKKINPIRITSELIKALLPYELQITWYKLRNSNWDAPLHLSPINPIYADRMGGRARFKSYKYDPFYIKKMDSFQFRKMMLSPAHLSHLAGIYTKIALAHNLIIRDPSIDKRVIEFCFSVPEEQYIRNGRERFLLRRAMAGILPDKVRLNYGYRGQQSADFVQRLLPMEQEIREEIMKIGQNEQEKKYLDIERIHRTIKAIDLAGTDAFNDYNLRMLLRSIIFCRYLKHMQC</sequence>
<evidence type="ECO:0000256" key="8">
    <source>
        <dbReference type="ARBA" id="ARBA00048741"/>
    </source>
</evidence>
<accession>C8W096</accession>
<dbReference type="Pfam" id="PF13537">
    <property type="entry name" value="GATase_7"/>
    <property type="match status" value="1"/>
</dbReference>
<feature type="domain" description="Glutamine amidotransferase type-2" evidence="11">
    <location>
        <begin position="62"/>
        <end position="164"/>
    </location>
</feature>
<dbReference type="InterPro" id="IPR017932">
    <property type="entry name" value="GATase_2_dom"/>
</dbReference>
<dbReference type="Gene3D" id="3.40.50.620">
    <property type="entry name" value="HUPs"/>
    <property type="match status" value="2"/>
</dbReference>
<gene>
    <name evidence="12" type="ordered locus">Dtox_2340</name>
</gene>
<feature type="binding site" evidence="9">
    <location>
        <position position="99"/>
    </location>
    <ligand>
        <name>L-glutamine</name>
        <dbReference type="ChEBI" id="CHEBI:58359"/>
    </ligand>
</feature>
<evidence type="ECO:0000256" key="9">
    <source>
        <dbReference type="PIRSR" id="PIRSR001589-2"/>
    </source>
</evidence>
<dbReference type="InterPro" id="IPR029055">
    <property type="entry name" value="Ntn_hydrolases_N"/>
</dbReference>
<dbReference type="Pfam" id="PF00733">
    <property type="entry name" value="Asn_synthase"/>
    <property type="match status" value="1"/>
</dbReference>
<comment type="pathway">
    <text evidence="1">Amino-acid biosynthesis; L-asparagine biosynthesis; L-asparagine from L-aspartate (L-Gln route): step 1/1.</text>
</comment>
<evidence type="ECO:0000256" key="5">
    <source>
        <dbReference type="ARBA" id="ARBA00022840"/>
    </source>
</evidence>
<dbReference type="InterPro" id="IPR014729">
    <property type="entry name" value="Rossmann-like_a/b/a_fold"/>
</dbReference>
<dbReference type="HOGENOM" id="CLU_014658_3_3_9"/>
<feature type="domain" description="Asparagine synthetase" evidence="10">
    <location>
        <begin position="244"/>
        <end position="616"/>
    </location>
</feature>
<proteinExistence type="inferred from homology"/>
<dbReference type="InterPro" id="IPR001962">
    <property type="entry name" value="Asn_synthase"/>
</dbReference>
<dbReference type="PANTHER" id="PTHR43284">
    <property type="entry name" value="ASPARAGINE SYNTHETASE (GLUTAMINE-HYDROLYZING)"/>
    <property type="match status" value="1"/>
</dbReference>
<dbReference type="AlphaFoldDB" id="C8W096"/>
<evidence type="ECO:0000259" key="10">
    <source>
        <dbReference type="Pfam" id="PF00733"/>
    </source>
</evidence>